<dbReference type="Gene3D" id="3.30.70.330">
    <property type="match status" value="1"/>
</dbReference>
<dbReference type="InterPro" id="IPR050907">
    <property type="entry name" value="SRSF"/>
</dbReference>
<proteinExistence type="predicted"/>
<keyword evidence="4" id="KW-0694">RNA-binding</keyword>
<dbReference type="Gene3D" id="3.60.10.10">
    <property type="entry name" value="Endonuclease/exonuclease/phosphatase"/>
    <property type="match status" value="1"/>
</dbReference>
<sequence>MPSFRSKEDHVNNISKSVFVTNFPDSVGSRELWKLCQAYGTVVDVFIPNRKSKAGKRFAFVRFIKVGDMDRLIGNLCTLWVGRFHLQANAVRYERPSKHGIPSTSRGFTSARPSSSSSHPPGSYVAAVKDSKGPFGKESSDDFSPALVLDDSCVYNVDLSRHVMGRVKELSSIPNLRSILTKEGFMEVQLSYIGGLWVLIELKSVIIQSKFLHHTGVKSWFHELQAATHDFICNERIVWVDIEGIPLKFWSPTTFSRIGTKWGIVMDIEETPSSSFARKRLCIKTSLANNILETFKVVFKGEVFLVRAKELFTWTPCFLEFKDPGYNSDDDSVLGVQNSLDKSQQGFDNPVGESDVEEVSETVFGDNSHSPSCNEHDVNETANAHSEDPFDIYKLLRKNSNHVDTEVDPSLSHPPGFKSDGPHQVNHQEEFQETSHSENHVDTEVDPSLSHPPGFTPAGTNQVNHQEELQGTSHSEKGSPQNINSKGYRISQESQANDSSSAFSTHVHSRVSLKGGSFLDVLDDMIQLLSLNVQGLGHKTKKEWVKELNNKQGVNFLALQETKLEVISHMDVKFLWGNSNFQFVASGSVGNSGGILCVWEESVFIKDDASISDNFIALYGTWLPTNSKILIVVIYAPQSFALKRCFPRGGNSSFIALIPKVLDAKFVTDFHPISLIGSVYKVVTKILASRLALDYQIYNIRGHGMVKMIAMKVMVAVMATELSDLKKTSNVEADQLQSGLRYIVATRSSTTLDQMHKKHSYVLLLTYDMGAKRIPSSSAEEWPEEDYPPYVNGPGYILSSDIA</sequence>
<dbReference type="SUPFAM" id="SSF56219">
    <property type="entry name" value="DNase I-like"/>
    <property type="match status" value="1"/>
</dbReference>
<reference evidence="7" key="2">
    <citation type="submission" date="2022-01" db="EMBL/GenBank/DDBJ databases">
        <authorList>
            <person name="Yamashiro T."/>
            <person name="Shiraishi A."/>
            <person name="Satake H."/>
            <person name="Nakayama K."/>
        </authorList>
    </citation>
    <scope>NUCLEOTIDE SEQUENCE</scope>
</reference>
<keyword evidence="7" id="KW-0695">RNA-directed DNA polymerase</keyword>
<protein>
    <submittedName>
        <fullName evidence="7">RNA-directed DNA polymerase, eukaryota</fullName>
    </submittedName>
</protein>
<feature type="region of interest" description="Disordered" evidence="5">
    <location>
        <begin position="403"/>
        <end position="461"/>
    </location>
</feature>
<dbReference type="Proteomes" id="UP001151760">
    <property type="component" value="Unassembled WGS sequence"/>
</dbReference>
<dbReference type="GO" id="GO:0003964">
    <property type="term" value="F:RNA-directed DNA polymerase activity"/>
    <property type="evidence" value="ECO:0007669"/>
    <property type="project" value="UniProtKB-KW"/>
</dbReference>
<name>A0ABQ5CMH0_9ASTR</name>
<dbReference type="CDD" id="cd00590">
    <property type="entry name" value="RRM_SF"/>
    <property type="match status" value="1"/>
</dbReference>
<dbReference type="Pfam" id="PF00076">
    <property type="entry name" value="RRM_1"/>
    <property type="match status" value="1"/>
</dbReference>
<dbReference type="EMBL" id="BQNB010014364">
    <property type="protein sequence ID" value="GJT27287.1"/>
    <property type="molecule type" value="Genomic_DNA"/>
</dbReference>
<keyword evidence="7" id="KW-0548">Nucleotidyltransferase</keyword>
<keyword evidence="3" id="KW-0508">mRNA splicing</keyword>
<organism evidence="7 8">
    <name type="scientific">Tanacetum coccineum</name>
    <dbReference type="NCBI Taxonomy" id="301880"/>
    <lineage>
        <taxon>Eukaryota</taxon>
        <taxon>Viridiplantae</taxon>
        <taxon>Streptophyta</taxon>
        <taxon>Embryophyta</taxon>
        <taxon>Tracheophyta</taxon>
        <taxon>Spermatophyta</taxon>
        <taxon>Magnoliopsida</taxon>
        <taxon>eudicotyledons</taxon>
        <taxon>Gunneridae</taxon>
        <taxon>Pentapetalae</taxon>
        <taxon>asterids</taxon>
        <taxon>campanulids</taxon>
        <taxon>Asterales</taxon>
        <taxon>Asteraceae</taxon>
        <taxon>Asteroideae</taxon>
        <taxon>Anthemideae</taxon>
        <taxon>Anthemidinae</taxon>
        <taxon>Tanacetum</taxon>
    </lineage>
</organism>
<evidence type="ECO:0000313" key="8">
    <source>
        <dbReference type="Proteomes" id="UP001151760"/>
    </source>
</evidence>
<reference evidence="7" key="1">
    <citation type="journal article" date="2022" name="Int. J. Mol. Sci.">
        <title>Draft Genome of Tanacetum Coccineum: Genomic Comparison of Closely Related Tanacetum-Family Plants.</title>
        <authorList>
            <person name="Yamashiro T."/>
            <person name="Shiraishi A."/>
            <person name="Nakayama K."/>
            <person name="Satake H."/>
        </authorList>
    </citation>
    <scope>NUCLEOTIDE SEQUENCE</scope>
</reference>
<dbReference type="InterPro" id="IPR012677">
    <property type="entry name" value="Nucleotide-bd_a/b_plait_sf"/>
</dbReference>
<evidence type="ECO:0000256" key="1">
    <source>
        <dbReference type="ARBA" id="ARBA00022664"/>
    </source>
</evidence>
<feature type="region of interest" description="Disordered" evidence="5">
    <location>
        <begin position="341"/>
        <end position="379"/>
    </location>
</feature>
<keyword evidence="1" id="KW-0507">mRNA processing</keyword>
<feature type="domain" description="RRM" evidence="6">
    <location>
        <begin position="16"/>
        <end position="98"/>
    </location>
</feature>
<evidence type="ECO:0000256" key="3">
    <source>
        <dbReference type="ARBA" id="ARBA00023187"/>
    </source>
</evidence>
<keyword evidence="7" id="KW-0808">Transferase</keyword>
<dbReference type="InterPro" id="IPR036691">
    <property type="entry name" value="Endo/exonu/phosph_ase_sf"/>
</dbReference>
<evidence type="ECO:0000313" key="7">
    <source>
        <dbReference type="EMBL" id="GJT27287.1"/>
    </source>
</evidence>
<dbReference type="PANTHER" id="PTHR23147">
    <property type="entry name" value="SERINE/ARGININE RICH SPLICING FACTOR"/>
    <property type="match status" value="1"/>
</dbReference>
<dbReference type="SUPFAM" id="SSF54928">
    <property type="entry name" value="RNA-binding domain, RBD"/>
    <property type="match status" value="1"/>
</dbReference>
<evidence type="ECO:0000256" key="2">
    <source>
        <dbReference type="ARBA" id="ARBA00022728"/>
    </source>
</evidence>
<feature type="region of interest" description="Disordered" evidence="5">
    <location>
        <begin position="96"/>
        <end position="124"/>
    </location>
</feature>
<dbReference type="PROSITE" id="PS50102">
    <property type="entry name" value="RRM"/>
    <property type="match status" value="1"/>
</dbReference>
<evidence type="ECO:0000256" key="4">
    <source>
        <dbReference type="PROSITE-ProRule" id="PRU00176"/>
    </source>
</evidence>
<dbReference type="InterPro" id="IPR000504">
    <property type="entry name" value="RRM_dom"/>
</dbReference>
<keyword evidence="2" id="KW-0747">Spliceosome</keyword>
<comment type="caution">
    <text evidence="7">The sequence shown here is derived from an EMBL/GenBank/DDBJ whole genome shotgun (WGS) entry which is preliminary data.</text>
</comment>
<dbReference type="InterPro" id="IPR035979">
    <property type="entry name" value="RBD_domain_sf"/>
</dbReference>
<dbReference type="SMART" id="SM00360">
    <property type="entry name" value="RRM"/>
    <property type="match status" value="1"/>
</dbReference>
<feature type="compositionally biased region" description="Low complexity" evidence="5">
    <location>
        <begin position="110"/>
        <end position="123"/>
    </location>
</feature>
<keyword evidence="8" id="KW-1185">Reference proteome</keyword>
<gene>
    <name evidence="7" type="ORF">Tco_0907562</name>
</gene>
<accession>A0ABQ5CMH0</accession>
<feature type="compositionally biased region" description="Basic and acidic residues" evidence="5">
    <location>
        <begin position="426"/>
        <end position="443"/>
    </location>
</feature>
<evidence type="ECO:0000259" key="6">
    <source>
        <dbReference type="PROSITE" id="PS50102"/>
    </source>
</evidence>
<evidence type="ECO:0000256" key="5">
    <source>
        <dbReference type="SAM" id="MobiDB-lite"/>
    </source>
</evidence>